<proteinExistence type="predicted"/>
<dbReference type="Proteomes" id="UP000480929">
    <property type="component" value="Unassembled WGS sequence"/>
</dbReference>
<gene>
    <name evidence="2" type="ORF">GKD88_08145</name>
    <name evidence="1" type="ORF">GKE08_08740</name>
</gene>
<name>A0A6N7S698_9FIRM</name>
<evidence type="ECO:0000313" key="3">
    <source>
        <dbReference type="Proteomes" id="UP000433575"/>
    </source>
</evidence>
<keyword evidence="4" id="KW-1185">Reference proteome</keyword>
<dbReference type="AlphaFoldDB" id="A0A6N7S698"/>
<protein>
    <submittedName>
        <fullName evidence="1">Uncharacterized protein</fullName>
    </submittedName>
</protein>
<evidence type="ECO:0000313" key="1">
    <source>
        <dbReference type="EMBL" id="MSA89413.1"/>
    </source>
</evidence>
<evidence type="ECO:0000313" key="4">
    <source>
        <dbReference type="Proteomes" id="UP000480929"/>
    </source>
</evidence>
<dbReference type="EMBL" id="WKPJ01000010">
    <property type="protein sequence ID" value="MSA89413.1"/>
    <property type="molecule type" value="Genomic_DNA"/>
</dbReference>
<dbReference type="OrthoDB" id="1651824at2"/>
<dbReference type="Proteomes" id="UP000433575">
    <property type="component" value="Unassembled WGS sequence"/>
</dbReference>
<reference evidence="3 4" key="1">
    <citation type="journal article" date="2019" name="Nat. Med.">
        <title>A library of human gut bacterial isolates paired with longitudinal multiomics data enables mechanistic microbiome research.</title>
        <authorList>
            <person name="Poyet M."/>
            <person name="Groussin M."/>
            <person name="Gibbons S.M."/>
            <person name="Avila-Pacheco J."/>
            <person name="Jiang X."/>
            <person name="Kearney S.M."/>
            <person name="Perrotta A.R."/>
            <person name="Berdy B."/>
            <person name="Zhao S."/>
            <person name="Lieberman T.D."/>
            <person name="Swanson P.K."/>
            <person name="Smith M."/>
            <person name="Roesemann S."/>
            <person name="Alexander J.E."/>
            <person name="Rich S.A."/>
            <person name="Livny J."/>
            <person name="Vlamakis H."/>
            <person name="Clish C."/>
            <person name="Bullock K."/>
            <person name="Deik A."/>
            <person name="Scott J."/>
            <person name="Pierce K.A."/>
            <person name="Xavier R.J."/>
            <person name="Alm E.J."/>
        </authorList>
    </citation>
    <scope>NUCLEOTIDE SEQUENCE [LARGE SCALE GENOMIC DNA]</scope>
    <source>
        <strain evidence="1 3">BIOML-A4</strain>
        <strain evidence="2 4">BIOML-A5</strain>
    </source>
</reference>
<accession>A0A6N7S698</accession>
<organism evidence="1 3">
    <name type="scientific">Holdemania massiliensis</name>
    <dbReference type="NCBI Taxonomy" id="1468449"/>
    <lineage>
        <taxon>Bacteria</taxon>
        <taxon>Bacillati</taxon>
        <taxon>Bacillota</taxon>
        <taxon>Erysipelotrichia</taxon>
        <taxon>Erysipelotrichales</taxon>
        <taxon>Erysipelotrichaceae</taxon>
        <taxon>Holdemania</taxon>
    </lineage>
</organism>
<sequence>MQKIQTQEGLPALKNGEILMTLQDNQPQFYAYVRDRIRVQNAQSRYTLSVEEWQSLFAGAQFWIYEPAESAEISPEKDAEYYGWNHK</sequence>
<comment type="caution">
    <text evidence="1">The sequence shown here is derived from an EMBL/GenBank/DDBJ whole genome shotgun (WGS) entry which is preliminary data.</text>
</comment>
<dbReference type="EMBL" id="WKPI01000011">
    <property type="protein sequence ID" value="MSC33091.1"/>
    <property type="molecule type" value="Genomic_DNA"/>
</dbReference>
<evidence type="ECO:0000313" key="2">
    <source>
        <dbReference type="EMBL" id="MSC33091.1"/>
    </source>
</evidence>
<dbReference type="RefSeq" id="WP_020225297.1">
    <property type="nucleotide sequence ID" value="NZ_CABKSC010000002.1"/>
</dbReference>
<dbReference type="GeneID" id="42457100"/>